<dbReference type="GO" id="GO:0003677">
    <property type="term" value="F:DNA binding"/>
    <property type="evidence" value="ECO:0007669"/>
    <property type="project" value="UniProtKB-KW"/>
</dbReference>
<dbReference type="PANTHER" id="PTHR43133:SF8">
    <property type="entry name" value="RNA POLYMERASE SIGMA FACTOR HI_1459-RELATED"/>
    <property type="match status" value="1"/>
</dbReference>
<dbReference type="Proteomes" id="UP000031189">
    <property type="component" value="Unassembled WGS sequence"/>
</dbReference>
<sequence length="177" mass="20729">MQDKLMIKYIKKKNEKGMEMLIDQYNGLITSVVRYHLGALINYEEECVSDTLLAIWNNIDGFEKNKNSFKNWICAIAKYKAIDYKRKYLNKMESSTLDEETPYIDKNLLNIEIQEELNETLNFLSKEDEEIFRRYYLEGESIVDIARNKKLAISSVHSKLSRGKAKIRKSLLENGGK</sequence>
<dbReference type="SUPFAM" id="SSF88659">
    <property type="entry name" value="Sigma3 and sigma4 domains of RNA polymerase sigma factors"/>
    <property type="match status" value="1"/>
</dbReference>
<evidence type="ECO:0000313" key="9">
    <source>
        <dbReference type="Proteomes" id="UP000031189"/>
    </source>
</evidence>
<dbReference type="RefSeq" id="WP_039678787.1">
    <property type="nucleotide sequence ID" value="NZ_JAWGXO010000010.1"/>
</dbReference>
<evidence type="ECO:0000256" key="5">
    <source>
        <dbReference type="ARBA" id="ARBA00023163"/>
    </source>
</evidence>
<dbReference type="OrthoDB" id="2678696at2"/>
<dbReference type="InterPro" id="IPR014284">
    <property type="entry name" value="RNA_pol_sigma-70_dom"/>
</dbReference>
<evidence type="ECO:0000256" key="2">
    <source>
        <dbReference type="ARBA" id="ARBA00023015"/>
    </source>
</evidence>
<dbReference type="InterPro" id="IPR007627">
    <property type="entry name" value="RNA_pol_sigma70_r2"/>
</dbReference>
<evidence type="ECO:0000259" key="6">
    <source>
        <dbReference type="Pfam" id="PF04542"/>
    </source>
</evidence>
<evidence type="ECO:0000256" key="4">
    <source>
        <dbReference type="ARBA" id="ARBA00023125"/>
    </source>
</evidence>
<reference evidence="8 9" key="1">
    <citation type="submission" date="2014-12" db="EMBL/GenBank/DDBJ databases">
        <title>Draft genome sequence of Terrisporobacter sp. 08-306576, isolated from the blood culture of a bacteremia patient.</title>
        <authorList>
            <person name="Lund L.C."/>
            <person name="Sydenham T.V."/>
            <person name="Hogh S.V."/>
            <person name="Skov M.N."/>
            <person name="Kemp M."/>
            <person name="Justesen U.S."/>
        </authorList>
    </citation>
    <scope>NUCLEOTIDE SEQUENCE [LARGE SCALE GENOMIC DNA]</scope>
    <source>
        <strain evidence="8 9">08-306576</strain>
    </source>
</reference>
<feature type="domain" description="RNA polymerase sigma factor 70 region 4 type 2" evidence="7">
    <location>
        <begin position="115"/>
        <end position="167"/>
    </location>
</feature>
<evidence type="ECO:0000259" key="7">
    <source>
        <dbReference type="Pfam" id="PF08281"/>
    </source>
</evidence>
<keyword evidence="2" id="KW-0805">Transcription regulation</keyword>
<dbReference type="InterPro" id="IPR039425">
    <property type="entry name" value="RNA_pol_sigma-70-like"/>
</dbReference>
<protein>
    <submittedName>
        <fullName evidence="8">RNA polymerase sigma70 factor</fullName>
    </submittedName>
</protein>
<dbReference type="SUPFAM" id="SSF88946">
    <property type="entry name" value="Sigma2 domain of RNA polymerase sigma factors"/>
    <property type="match status" value="1"/>
</dbReference>
<keyword evidence="3" id="KW-0731">Sigma factor</keyword>
<organism evidence="8 9">
    <name type="scientific">Terrisporobacter othiniensis</name>
    <dbReference type="NCBI Taxonomy" id="1577792"/>
    <lineage>
        <taxon>Bacteria</taxon>
        <taxon>Bacillati</taxon>
        <taxon>Bacillota</taxon>
        <taxon>Clostridia</taxon>
        <taxon>Peptostreptococcales</taxon>
        <taxon>Peptostreptococcaceae</taxon>
        <taxon>Terrisporobacter</taxon>
    </lineage>
</organism>
<dbReference type="AlphaFoldDB" id="A0A0B3VZ53"/>
<dbReference type="Gene3D" id="1.10.1740.10">
    <property type="match status" value="1"/>
</dbReference>
<keyword evidence="4" id="KW-0238">DNA-binding</keyword>
<dbReference type="GO" id="GO:0006352">
    <property type="term" value="P:DNA-templated transcription initiation"/>
    <property type="evidence" value="ECO:0007669"/>
    <property type="project" value="InterPro"/>
</dbReference>
<dbReference type="InterPro" id="IPR013324">
    <property type="entry name" value="RNA_pol_sigma_r3/r4-like"/>
</dbReference>
<keyword evidence="9" id="KW-1185">Reference proteome</keyword>
<name>A0A0B3VZ53_9FIRM</name>
<dbReference type="NCBIfam" id="TIGR02937">
    <property type="entry name" value="sigma70-ECF"/>
    <property type="match status" value="1"/>
</dbReference>
<dbReference type="Pfam" id="PF08281">
    <property type="entry name" value="Sigma70_r4_2"/>
    <property type="match status" value="1"/>
</dbReference>
<comment type="caution">
    <text evidence="8">The sequence shown here is derived from an EMBL/GenBank/DDBJ whole genome shotgun (WGS) entry which is preliminary data.</text>
</comment>
<comment type="similarity">
    <text evidence="1">Belongs to the sigma-70 factor family. ECF subfamily.</text>
</comment>
<feature type="domain" description="RNA polymerase sigma-70 region 2" evidence="6">
    <location>
        <begin position="21"/>
        <end position="87"/>
    </location>
</feature>
<evidence type="ECO:0000256" key="1">
    <source>
        <dbReference type="ARBA" id="ARBA00010641"/>
    </source>
</evidence>
<accession>A0A0B3VZ53</accession>
<dbReference type="GO" id="GO:0016987">
    <property type="term" value="F:sigma factor activity"/>
    <property type="evidence" value="ECO:0007669"/>
    <property type="project" value="UniProtKB-KW"/>
</dbReference>
<dbReference type="Pfam" id="PF04542">
    <property type="entry name" value="Sigma70_r2"/>
    <property type="match status" value="1"/>
</dbReference>
<dbReference type="InterPro" id="IPR036388">
    <property type="entry name" value="WH-like_DNA-bd_sf"/>
</dbReference>
<evidence type="ECO:0000313" key="8">
    <source>
        <dbReference type="EMBL" id="KHS58059.1"/>
    </source>
</evidence>
<dbReference type="EMBL" id="JWHR01000051">
    <property type="protein sequence ID" value="KHS58059.1"/>
    <property type="molecule type" value="Genomic_DNA"/>
</dbReference>
<dbReference type="InterPro" id="IPR013325">
    <property type="entry name" value="RNA_pol_sigma_r2"/>
</dbReference>
<gene>
    <name evidence="8" type="ORF">QX51_04905</name>
</gene>
<keyword evidence="5" id="KW-0804">Transcription</keyword>
<proteinExistence type="inferred from homology"/>
<dbReference type="Gene3D" id="1.10.10.10">
    <property type="entry name" value="Winged helix-like DNA-binding domain superfamily/Winged helix DNA-binding domain"/>
    <property type="match status" value="1"/>
</dbReference>
<evidence type="ECO:0000256" key="3">
    <source>
        <dbReference type="ARBA" id="ARBA00023082"/>
    </source>
</evidence>
<dbReference type="InterPro" id="IPR013249">
    <property type="entry name" value="RNA_pol_sigma70_r4_t2"/>
</dbReference>
<dbReference type="PANTHER" id="PTHR43133">
    <property type="entry name" value="RNA POLYMERASE ECF-TYPE SIGMA FACTO"/>
    <property type="match status" value="1"/>
</dbReference>
<dbReference type="STRING" id="1577792.QX51_04905"/>